<dbReference type="RefSeq" id="WP_015358091.1">
    <property type="nucleotide sequence ID" value="NZ_CP014672.1"/>
</dbReference>
<evidence type="ECO:0000313" key="1">
    <source>
        <dbReference type="EMBL" id="ANW97885.1"/>
    </source>
</evidence>
<reference evidence="1 2" key="1">
    <citation type="submission" date="2016-02" db="EMBL/GenBank/DDBJ databases">
        <title>Comparison of Clostridium stercorarium subspecies using comparative genomics and transcriptomics.</title>
        <authorList>
            <person name="Schellenberg J."/>
            <person name="Thallinger G."/>
            <person name="Levin D.B."/>
            <person name="Zhang X."/>
            <person name="Alvare G."/>
            <person name="Fristensky B."/>
            <person name="Sparling R."/>
        </authorList>
    </citation>
    <scope>NUCLEOTIDE SEQUENCE [LARGE SCALE GENOMIC DNA]</scope>
    <source>
        <strain evidence="1 2">DSM 2910</strain>
    </source>
</reference>
<accession>A0A1B1YAU4</accession>
<dbReference type="EMBL" id="CP014672">
    <property type="protein sequence ID" value="ANW97885.1"/>
    <property type="molecule type" value="Genomic_DNA"/>
</dbReference>
<proteinExistence type="predicted"/>
<dbReference type="OrthoDB" id="1713720at2"/>
<organism evidence="1 2">
    <name type="scientific">Thermoclostridium stercorarium subsp. thermolacticum DSM 2910</name>
    <dbReference type="NCBI Taxonomy" id="1121336"/>
    <lineage>
        <taxon>Bacteria</taxon>
        <taxon>Bacillati</taxon>
        <taxon>Bacillota</taxon>
        <taxon>Clostridia</taxon>
        <taxon>Eubacteriales</taxon>
        <taxon>Oscillospiraceae</taxon>
        <taxon>Thermoclostridium</taxon>
    </lineage>
</organism>
<name>A0A1B1YAU4_THEST</name>
<evidence type="ECO:0000313" key="2">
    <source>
        <dbReference type="Proteomes" id="UP000092971"/>
    </source>
</evidence>
<protein>
    <submittedName>
        <fullName evidence="1">S-layer protein</fullName>
    </submittedName>
</protein>
<sequence>MKYLKRFTALTIVLAIFIGIISPLLEPSFAANEVFNPTITYNSSTGRWDISWTAIDGTDHYFLTYHEPDENSPNGVKLVEMDGSVTSGKNVVSLSLLPDHIYDFTFKFTYGNDTVRFRNKFNELVLQDTVFFLADITFEGTSFNDRGGILDNSYDTNSTGPDEPVTKIFSGHKPQITLRWKVPTIYYAGKGIVRITELQAGEYGILEPGSANTIDYCYFHIRMNEITDRVTPKNYRTALENGKIIVKETGDEVSGFGADGAVTDKDGFVSIVLDQSDGIEAGTEYANVDIRLFFWDKDKDQQVLSTRLLNGYGAGQGFSVVNRDIVFQNLTLDSIFTPMRFEVYKVDIDKIEVRIKKIKNKNYPNLYYQVQEAGAVSDFLEGQSSLSGGIKMPDASIPDSVGWGSIIIEVPLNENGEHPQYYYRVVVTDGDSKTPLGSLAIDLSKLDQDTGKPPVPREIEVQPIYQGKQKVNVNGTEVKIPLTKIRVSFEKPLFWDSMDENSSLSFHVLLSTYLSDNVKESETKKIGEPEVTVNLPVKEKRVAVITRDQIKEDESTGRLYFEIGGIETDQNGNVKRNRLFTDFGLDFENDKGYPDFLVPNTKYYLRMFTTWSKDDGAVRWVDGNMADLSEIISYISPVVSFTTYPTRDMPIPVPNFTLELDPKDEIDPETGKPVFNGIRVSFSKILGNEDWAKYTDVAEGRRIKYELYMADSNDPDSFALVDEIVSTYPDNNPNTVLSAMVTQYPDGTALKPNMTYYFKMRAILYVNVDDDFLMGEATPAKSITTPKTDSGSMDDLVRLPRTPVEFSIATNEQGELELTDSKVVLTWLHAEQDVTYEIVCTTKRLSPDATLEDYINDEYHVGDEKNPGFLVVYKNYKTNSNDTELNIDVLNTKLYELGFTYNENNDRWVRFPVNLPFLKPNRLYYFSIRAVRNRGTENAAYSKWVSIPVTTKMVSAPKFLEAVADVQLGFNIKLTGGIPAENLRVMLKKADQPEYSYVELPRSKYSVVRDGTTYYFRIYDLEPDTWYDILPFYKDGDDTYWYDSDDKKWGTDYSSPIQMKTRNTLNEIEIRFEGEPLYEYFIELRTDDYDDYVTLEYDKDEEDSDYGYTLKDGTRIEFYREKTAAYVEDKESDKYMYYAKIYQARQKKSDGTYVRKPLLSNTWYYIKVWARNVEDSNHVGPVKVRTDFSQKDYDDEHKQDEIKDIFESKADELTKKLYFTVDEGNKTYNRVLLKGAMISNLLKASGYSGVTVDISKEKTDVNKDIIIVPMEIIETLQRTNSRLTVKLFGGELALTADSINPDILNKNTGVTGVKETMLEITVERKSAGSVSPDPTYSYVSKVFDIGFNSLNMRRTYLEINSIIYDILKNPNASGPFKYGILDRELNRLLENKSTLTYKSYSDLEKVVELAIENVEAELSSYIKDILDGGRGFSASIIKRNELSELTGGVKLKILHSGSDNLVEPYVLPHGQKAWVEPSGIKGWLYPYLLVTAKTAGEYTVLSKPQIYVHETGGYVDPNLDRLSKKYDLVSVFGRTLYPGDFVTGENAVKLFEIVTETSGLVKGLSVAGKINYYGIGDIIPVSSVNRDINKGQADSLAVEIYAFKTGVPSKTMKPSSYMYIKNADKIPDAIYNRVVIALDLGITELESDYSYNADKKATVEDLLNAVVTVLKILGEW</sequence>
<gene>
    <name evidence="1" type="ORF">CSTERTH_01945</name>
</gene>
<dbReference type="Proteomes" id="UP000092971">
    <property type="component" value="Chromosome"/>
</dbReference>